<feature type="domain" description="Ricin B lectin" evidence="1">
    <location>
        <begin position="354"/>
        <end position="410"/>
    </location>
</feature>
<dbReference type="CDD" id="cd00161">
    <property type="entry name" value="beta-trefoil_Ricin-like"/>
    <property type="match status" value="1"/>
</dbReference>
<dbReference type="Proteomes" id="UP000291117">
    <property type="component" value="Unassembled WGS sequence"/>
</dbReference>
<dbReference type="AlphaFoldDB" id="A0A4U1GIZ5"/>
<reference evidence="2 4" key="1">
    <citation type="submission" date="2019-02" db="EMBL/GenBank/DDBJ databases">
        <title>Pedobacter sp. RP-3-8 sp. nov., isolated from Arctic soil.</title>
        <authorList>
            <person name="Dahal R.H."/>
        </authorList>
    </citation>
    <scope>NUCLEOTIDE SEQUENCE [LARGE SCALE GENOMIC DNA]</scope>
    <source>
        <strain evidence="2 4">RP-3-8</strain>
    </source>
</reference>
<organism evidence="3 5">
    <name type="scientific">Pedobacter hiemivivus</name>
    <dbReference type="NCBI Taxonomy" id="2530454"/>
    <lineage>
        <taxon>Bacteria</taxon>
        <taxon>Pseudomonadati</taxon>
        <taxon>Bacteroidota</taxon>
        <taxon>Sphingobacteriia</taxon>
        <taxon>Sphingobacteriales</taxon>
        <taxon>Sphingobacteriaceae</taxon>
        <taxon>Pedobacter</taxon>
    </lineage>
</organism>
<dbReference type="SUPFAM" id="SSF49265">
    <property type="entry name" value="Fibronectin type III"/>
    <property type="match status" value="1"/>
</dbReference>
<sequence>MKRYIKQYLFLLLAGAMITSCSKMDESYSGFLKDGERLYTGRPDSLLVSPGNGRLKVSWKLPADPKITTIKLLWNRRADSLVLPVERTTGDKMEQIVSGLPQGIYTFEIFAYDKNGNTSIRSEAIGEVFGSNYQSIITNRPVEKAIHRVVEDPISHVILSEDPYLDWFGASGQVSEVTVEYIDKSNSKRVRKIRQVPNPINPERSKIWADTTKLPGYKANSIIRWRTSYLPTPLAIDTFFTAWNEIIAERITIDPNYKDPIVFPNDYQIIAKHSNKPLAIKTANNSNSTEVVQKALPATDLSAVWIVKQIPGENSTTNNTITNKWNGAKDMAVSGGSIDDNAKIIQYTKAAGGTNDTWIIKSANANNTYYYILNLKSNKAITITGSGTGDNVNAVQATYTGADNQLFKFVLVGP</sequence>
<dbReference type="InterPro" id="IPR013783">
    <property type="entry name" value="Ig-like_fold"/>
</dbReference>
<comment type="caution">
    <text evidence="3">The sequence shown here is derived from an EMBL/GenBank/DDBJ whole genome shotgun (WGS) entry which is preliminary data.</text>
</comment>
<proteinExistence type="predicted"/>
<gene>
    <name evidence="2" type="ORF">EZ444_01020</name>
    <name evidence="3" type="ORF">FBD94_05825</name>
</gene>
<accession>A0A4R0NFL3</accession>
<dbReference type="InterPro" id="IPR000772">
    <property type="entry name" value="Ricin_B_lectin"/>
</dbReference>
<dbReference type="Pfam" id="PF14200">
    <property type="entry name" value="RicinB_lectin_2"/>
    <property type="match status" value="1"/>
</dbReference>
<evidence type="ECO:0000313" key="5">
    <source>
        <dbReference type="Proteomes" id="UP000309594"/>
    </source>
</evidence>
<dbReference type="Gene3D" id="2.60.40.10">
    <property type="entry name" value="Immunoglobulins"/>
    <property type="match status" value="1"/>
</dbReference>
<dbReference type="Proteomes" id="UP000309594">
    <property type="component" value="Unassembled WGS sequence"/>
</dbReference>
<evidence type="ECO:0000259" key="1">
    <source>
        <dbReference type="Pfam" id="PF14200"/>
    </source>
</evidence>
<protein>
    <recommendedName>
        <fullName evidence="1">Ricin B lectin domain-containing protein</fullName>
    </recommendedName>
</protein>
<dbReference type="InterPro" id="IPR036116">
    <property type="entry name" value="FN3_sf"/>
</dbReference>
<dbReference type="Pfam" id="PF16389">
    <property type="entry name" value="DUF4998"/>
    <property type="match status" value="1"/>
</dbReference>
<evidence type="ECO:0000313" key="4">
    <source>
        <dbReference type="Proteomes" id="UP000291117"/>
    </source>
</evidence>
<dbReference type="EMBL" id="SWDX01000002">
    <property type="protein sequence ID" value="TKC63864.1"/>
    <property type="molecule type" value="Genomic_DNA"/>
</dbReference>
<dbReference type="OrthoDB" id="1043438at2"/>
<keyword evidence="4" id="KW-1185">Reference proteome</keyword>
<dbReference type="EMBL" id="SJSM01000001">
    <property type="protein sequence ID" value="TCC99289.1"/>
    <property type="molecule type" value="Genomic_DNA"/>
</dbReference>
<evidence type="ECO:0000313" key="3">
    <source>
        <dbReference type="EMBL" id="TKC63864.1"/>
    </source>
</evidence>
<dbReference type="InterPro" id="IPR035992">
    <property type="entry name" value="Ricin_B-like_lectins"/>
</dbReference>
<dbReference type="Gene3D" id="2.80.10.50">
    <property type="match status" value="2"/>
</dbReference>
<dbReference type="PROSITE" id="PS51257">
    <property type="entry name" value="PROKAR_LIPOPROTEIN"/>
    <property type="match status" value="1"/>
</dbReference>
<dbReference type="SUPFAM" id="SSF50370">
    <property type="entry name" value="Ricin B-like lectins"/>
    <property type="match status" value="1"/>
</dbReference>
<dbReference type="RefSeq" id="WP_131606344.1">
    <property type="nucleotide sequence ID" value="NZ_SJSM01000001.1"/>
</dbReference>
<accession>A0A4U1GIZ5</accession>
<evidence type="ECO:0000313" key="2">
    <source>
        <dbReference type="EMBL" id="TCC99289.1"/>
    </source>
</evidence>
<name>A0A4U1GIZ5_9SPHI</name>
<reference evidence="3 5" key="2">
    <citation type="submission" date="2019-04" db="EMBL/GenBank/DDBJ databases">
        <title>Pedobacter sp. RP-1-16 sp. nov., isolated from Arctic soil.</title>
        <authorList>
            <person name="Dahal R.H."/>
            <person name="Kim D.-U."/>
        </authorList>
    </citation>
    <scope>NUCLEOTIDE SEQUENCE [LARGE SCALE GENOMIC DNA]</scope>
    <source>
        <strain evidence="3 5">RP-1-16</strain>
    </source>
</reference>